<evidence type="ECO:0000259" key="7">
    <source>
        <dbReference type="Pfam" id="PF21157"/>
    </source>
</evidence>
<dbReference type="Pfam" id="PF01258">
    <property type="entry name" value="zf-dskA_traR"/>
    <property type="match status" value="1"/>
</dbReference>
<evidence type="ECO:0000256" key="3">
    <source>
        <dbReference type="ARBA" id="ARBA00022833"/>
    </source>
</evidence>
<keyword evidence="9" id="KW-1185">Reference proteome</keyword>
<feature type="region of interest" description="Disordered" evidence="5">
    <location>
        <begin position="1"/>
        <end position="83"/>
    </location>
</feature>
<dbReference type="InterPro" id="IPR048489">
    <property type="entry name" value="DksA_N"/>
</dbReference>
<keyword evidence="2" id="KW-0863">Zinc-finger</keyword>
<evidence type="ECO:0000256" key="5">
    <source>
        <dbReference type="SAM" id="MobiDB-lite"/>
    </source>
</evidence>
<name>A0A0F6WA42_9BACT</name>
<dbReference type="EMBL" id="CP011125">
    <property type="protein sequence ID" value="AKF11286.1"/>
    <property type="molecule type" value="Genomic_DNA"/>
</dbReference>
<feature type="compositionally biased region" description="Basic and acidic residues" evidence="5">
    <location>
        <begin position="1"/>
        <end position="11"/>
    </location>
</feature>
<reference evidence="8 9" key="1">
    <citation type="submission" date="2015-03" db="EMBL/GenBank/DDBJ databases">
        <title>Genome assembly of Sandaracinus amylolyticus DSM 53668.</title>
        <authorList>
            <person name="Sharma G."/>
            <person name="Subramanian S."/>
        </authorList>
    </citation>
    <scope>NUCLEOTIDE SEQUENCE [LARGE SCALE GENOMIC DNA]</scope>
    <source>
        <strain evidence="8 9">DSM 53668</strain>
    </source>
</reference>
<dbReference type="PANTHER" id="PTHR33823">
    <property type="entry name" value="RNA POLYMERASE-BINDING TRANSCRIPTION FACTOR DKSA-RELATED"/>
    <property type="match status" value="1"/>
</dbReference>
<dbReference type="Proteomes" id="UP000034883">
    <property type="component" value="Chromosome"/>
</dbReference>
<dbReference type="PROSITE" id="PS01102">
    <property type="entry name" value="ZF_DKSA_1"/>
    <property type="match status" value="1"/>
</dbReference>
<evidence type="ECO:0000259" key="6">
    <source>
        <dbReference type="Pfam" id="PF01258"/>
    </source>
</evidence>
<dbReference type="KEGG" id="samy:DB32_008435"/>
<feature type="compositionally biased region" description="Low complexity" evidence="5">
    <location>
        <begin position="13"/>
        <end position="54"/>
    </location>
</feature>
<dbReference type="InterPro" id="IPR000962">
    <property type="entry name" value="Znf_DskA_TraR"/>
</dbReference>
<keyword evidence="3" id="KW-0862">Zinc</keyword>
<dbReference type="GO" id="GO:0008270">
    <property type="term" value="F:zinc ion binding"/>
    <property type="evidence" value="ECO:0007669"/>
    <property type="project" value="UniProtKB-KW"/>
</dbReference>
<dbReference type="InterPro" id="IPR037187">
    <property type="entry name" value="DnaK_N"/>
</dbReference>
<keyword evidence="1" id="KW-0479">Metal-binding</keyword>
<dbReference type="PANTHER" id="PTHR33823:SF4">
    <property type="entry name" value="GENERAL STRESS PROTEIN 16O"/>
    <property type="match status" value="1"/>
</dbReference>
<dbReference type="SUPFAM" id="SSF57716">
    <property type="entry name" value="Glucocorticoid receptor-like (DNA-binding domain)"/>
    <property type="match status" value="1"/>
</dbReference>
<dbReference type="STRING" id="927083.DB32_008435"/>
<evidence type="ECO:0000256" key="1">
    <source>
        <dbReference type="ARBA" id="ARBA00022723"/>
    </source>
</evidence>
<gene>
    <name evidence="8" type="ORF">DB32_008435</name>
</gene>
<dbReference type="Gene3D" id="1.20.120.910">
    <property type="entry name" value="DksA, coiled-coil domain"/>
    <property type="match status" value="1"/>
</dbReference>
<dbReference type="PROSITE" id="PS51128">
    <property type="entry name" value="ZF_DKSA_2"/>
    <property type="match status" value="1"/>
</dbReference>
<dbReference type="InterPro" id="IPR020458">
    <property type="entry name" value="Znf_DskA_TraR_CS"/>
</dbReference>
<dbReference type="SUPFAM" id="SSF109635">
    <property type="entry name" value="DnaK suppressor protein DksA, alpha-hairpin domain"/>
    <property type="match status" value="1"/>
</dbReference>
<feature type="zinc finger region" description="dksA C4-type" evidence="4">
    <location>
        <begin position="166"/>
        <end position="190"/>
    </location>
</feature>
<dbReference type="OrthoDB" id="9803742at2"/>
<dbReference type="RefSeq" id="WP_053238165.1">
    <property type="nucleotide sequence ID" value="NZ_CP011125.1"/>
</dbReference>
<accession>A0A0F6WA42</accession>
<evidence type="ECO:0000313" key="9">
    <source>
        <dbReference type="Proteomes" id="UP000034883"/>
    </source>
</evidence>
<feature type="domain" description="DnaK suppressor protein DksA N-terminal" evidence="7">
    <location>
        <begin position="92"/>
        <end position="157"/>
    </location>
</feature>
<dbReference type="AlphaFoldDB" id="A0A0F6WA42"/>
<protein>
    <submittedName>
        <fullName evidence="8">C4-type zinc finger protein, DksA/TraR family</fullName>
    </submittedName>
</protein>
<evidence type="ECO:0000256" key="2">
    <source>
        <dbReference type="ARBA" id="ARBA00022771"/>
    </source>
</evidence>
<dbReference type="Pfam" id="PF21157">
    <property type="entry name" value="DksA_N"/>
    <property type="match status" value="1"/>
</dbReference>
<sequence>MAKARTTEKSGAKKTAATTTTKASASERPAKPAAKPAAAAAPAVEKPAAKPAPAKTERSAAGTMSNNQPIPDASQVRAHPDAKLSTKEIQSLYQKLIDERNRVLSGFDRHVSEALEDGDVLADEIDIAQRSTDQAWLFRFADKERKLLIEIEAALEKMRSGEYGLCEGTDEPIGFKRLELRPWTRYSVGYKELLEREKAQHTR</sequence>
<proteinExistence type="predicted"/>
<organism evidence="8 9">
    <name type="scientific">Sandaracinus amylolyticus</name>
    <dbReference type="NCBI Taxonomy" id="927083"/>
    <lineage>
        <taxon>Bacteria</taxon>
        <taxon>Pseudomonadati</taxon>
        <taxon>Myxococcota</taxon>
        <taxon>Polyangia</taxon>
        <taxon>Polyangiales</taxon>
        <taxon>Sandaracinaceae</taxon>
        <taxon>Sandaracinus</taxon>
    </lineage>
</organism>
<feature type="domain" description="Zinc finger DksA/TraR C4-type" evidence="6">
    <location>
        <begin position="161"/>
        <end position="188"/>
    </location>
</feature>
<evidence type="ECO:0000313" key="8">
    <source>
        <dbReference type="EMBL" id="AKF11286.1"/>
    </source>
</evidence>
<evidence type="ECO:0000256" key="4">
    <source>
        <dbReference type="PROSITE-ProRule" id="PRU00510"/>
    </source>
</evidence>